<reference evidence="2" key="1">
    <citation type="journal article" date="2020" name="Nat. Commun.">
        <title>Genome assembly of wild tea tree DASZ reveals pedigree and selection history of tea varieties.</title>
        <authorList>
            <person name="Zhang W."/>
            <person name="Zhang Y."/>
            <person name="Qiu H."/>
            <person name="Guo Y."/>
            <person name="Wan H."/>
            <person name="Zhang X."/>
            <person name="Scossa F."/>
            <person name="Alseekh S."/>
            <person name="Zhang Q."/>
            <person name="Wang P."/>
            <person name="Xu L."/>
            <person name="Schmidt M.H."/>
            <person name="Jia X."/>
            <person name="Li D."/>
            <person name="Zhu A."/>
            <person name="Guo F."/>
            <person name="Chen W."/>
            <person name="Ni D."/>
            <person name="Usadel B."/>
            <person name="Fernie A.R."/>
            <person name="Wen W."/>
        </authorList>
    </citation>
    <scope>NUCLEOTIDE SEQUENCE [LARGE SCALE GENOMIC DNA]</scope>
    <source>
        <strain evidence="2">cv. G240</strain>
    </source>
</reference>
<reference evidence="1 2" key="2">
    <citation type="submission" date="2020-07" db="EMBL/GenBank/DDBJ databases">
        <title>Genome assembly of wild tea tree DASZ reveals pedigree and selection history of tea varieties.</title>
        <authorList>
            <person name="Zhang W."/>
        </authorList>
    </citation>
    <scope>NUCLEOTIDE SEQUENCE [LARGE SCALE GENOMIC DNA]</scope>
    <source>
        <strain evidence="2">cv. G240</strain>
        <tissue evidence="1">Leaf</tissue>
    </source>
</reference>
<comment type="caution">
    <text evidence="1">The sequence shown here is derived from an EMBL/GenBank/DDBJ whole genome shotgun (WGS) entry which is preliminary data.</text>
</comment>
<protein>
    <submittedName>
        <fullName evidence="1">Uncharacterized protein</fullName>
    </submittedName>
</protein>
<accession>A0A7J7GNI6</accession>
<name>A0A7J7GNI6_CAMSI</name>
<dbReference type="Proteomes" id="UP000593564">
    <property type="component" value="Unassembled WGS sequence"/>
</dbReference>
<sequence length="95" mass="10908">MSYILLKRHDRGEVREDHRTCRGEGRMCGKGAPHVRGSVPHVRHSGQPNLCFFFPFLAECVSHFGYFPLTLNCIFLPLLSRKPPQTPKYFDSCKS</sequence>
<proteinExistence type="predicted"/>
<gene>
    <name evidence="1" type="ORF">HYC85_022161</name>
</gene>
<evidence type="ECO:0000313" key="1">
    <source>
        <dbReference type="EMBL" id="KAF5940994.1"/>
    </source>
</evidence>
<keyword evidence="2" id="KW-1185">Reference proteome</keyword>
<dbReference type="EMBL" id="JACBKZ010000010">
    <property type="protein sequence ID" value="KAF5940994.1"/>
    <property type="molecule type" value="Genomic_DNA"/>
</dbReference>
<dbReference type="AlphaFoldDB" id="A0A7J7GNI6"/>
<organism evidence="1 2">
    <name type="scientific">Camellia sinensis</name>
    <name type="common">Tea plant</name>
    <name type="synonym">Thea sinensis</name>
    <dbReference type="NCBI Taxonomy" id="4442"/>
    <lineage>
        <taxon>Eukaryota</taxon>
        <taxon>Viridiplantae</taxon>
        <taxon>Streptophyta</taxon>
        <taxon>Embryophyta</taxon>
        <taxon>Tracheophyta</taxon>
        <taxon>Spermatophyta</taxon>
        <taxon>Magnoliopsida</taxon>
        <taxon>eudicotyledons</taxon>
        <taxon>Gunneridae</taxon>
        <taxon>Pentapetalae</taxon>
        <taxon>asterids</taxon>
        <taxon>Ericales</taxon>
        <taxon>Theaceae</taxon>
        <taxon>Camellia</taxon>
    </lineage>
</organism>
<evidence type="ECO:0000313" key="2">
    <source>
        <dbReference type="Proteomes" id="UP000593564"/>
    </source>
</evidence>